<organism evidence="1 2">
    <name type="scientific">Gigaspora margarita</name>
    <dbReference type="NCBI Taxonomy" id="4874"/>
    <lineage>
        <taxon>Eukaryota</taxon>
        <taxon>Fungi</taxon>
        <taxon>Fungi incertae sedis</taxon>
        <taxon>Mucoromycota</taxon>
        <taxon>Glomeromycotina</taxon>
        <taxon>Glomeromycetes</taxon>
        <taxon>Diversisporales</taxon>
        <taxon>Gigasporaceae</taxon>
        <taxon>Gigaspora</taxon>
    </lineage>
</organism>
<dbReference type="EMBL" id="WTPW01001303">
    <property type="protein sequence ID" value="KAF0444375.1"/>
    <property type="molecule type" value="Genomic_DNA"/>
</dbReference>
<dbReference type="AlphaFoldDB" id="A0A8H3XBA5"/>
<comment type="caution">
    <text evidence="1">The sequence shown here is derived from an EMBL/GenBank/DDBJ whole genome shotgun (WGS) entry which is preliminary data.</text>
</comment>
<proteinExistence type="predicted"/>
<evidence type="ECO:0000313" key="1">
    <source>
        <dbReference type="EMBL" id="KAF0444375.1"/>
    </source>
</evidence>
<protein>
    <submittedName>
        <fullName evidence="1">Uncharacterized protein</fullName>
    </submittedName>
</protein>
<evidence type="ECO:0000313" key="2">
    <source>
        <dbReference type="Proteomes" id="UP000439903"/>
    </source>
</evidence>
<keyword evidence="2" id="KW-1185">Reference proteome</keyword>
<sequence>MCQFCIDLRELENEYILTSNYLKDAQDFNVKYKKTLKMNANYNYSILQNIDSEDKTLNLLGIAYNMKQIIHFNDDGFDDTFGPIKDKDLPKSTSSQYRSHALPSIINLEKEEENYIDSYSHLAQHLAAVLAENDEIREAINSILREITKEKGKHEEIIVSEKKQKDKNGKAIRKTTNKKIDFFVRMKGWKVSNEVKISAFEIAFPNAEIRITFARNLLDYYNACVAEFTHIEQYIEDLENEILENDIV</sequence>
<dbReference type="Proteomes" id="UP000439903">
    <property type="component" value="Unassembled WGS sequence"/>
</dbReference>
<gene>
    <name evidence="1" type="ORF">F8M41_003479</name>
</gene>
<accession>A0A8H3XBA5</accession>
<reference evidence="1 2" key="1">
    <citation type="journal article" date="2019" name="Environ. Microbiol.">
        <title>At the nexus of three kingdoms: the genome of the mycorrhizal fungus Gigaspora margarita provides insights into plant, endobacterial and fungal interactions.</title>
        <authorList>
            <person name="Venice F."/>
            <person name="Ghignone S."/>
            <person name="Salvioli di Fossalunga A."/>
            <person name="Amselem J."/>
            <person name="Novero M."/>
            <person name="Xianan X."/>
            <person name="Sedzielewska Toro K."/>
            <person name="Morin E."/>
            <person name="Lipzen A."/>
            <person name="Grigoriev I.V."/>
            <person name="Henrissat B."/>
            <person name="Martin F.M."/>
            <person name="Bonfante P."/>
        </authorList>
    </citation>
    <scope>NUCLEOTIDE SEQUENCE [LARGE SCALE GENOMIC DNA]</scope>
    <source>
        <strain evidence="1 2">BEG34</strain>
    </source>
</reference>
<name>A0A8H3XBA5_GIGMA</name>